<reference evidence="2" key="1">
    <citation type="submission" date="2020-05" db="EMBL/GenBank/DDBJ databases">
        <authorList>
            <person name="Chiriac C."/>
            <person name="Salcher M."/>
            <person name="Ghai R."/>
            <person name="Kavagutti S V."/>
        </authorList>
    </citation>
    <scope>NUCLEOTIDE SEQUENCE</scope>
</reference>
<organism evidence="2">
    <name type="scientific">freshwater metagenome</name>
    <dbReference type="NCBI Taxonomy" id="449393"/>
    <lineage>
        <taxon>unclassified sequences</taxon>
        <taxon>metagenomes</taxon>
        <taxon>ecological metagenomes</taxon>
    </lineage>
</organism>
<dbReference type="PANTHER" id="PTHR13369">
    <property type="match status" value="1"/>
</dbReference>
<dbReference type="GO" id="GO:0005737">
    <property type="term" value="C:cytoplasm"/>
    <property type="evidence" value="ECO:0007669"/>
    <property type="project" value="TreeGrafter"/>
</dbReference>
<sequence length="181" mass="19837">MIGIDVRPQSRDRNNAIAIKLGIDTSISFKAEEIATTTAEVADIAIALHACDTATDDAIAWAVNGGSKLLLIAPCCHHDIQKQMQNSPEPWGAITKFGVMKERMGDLLTDSLRAQILRILGYRVEIIEFIGGEHTPRNIMIRAIKTGAQPDQLDIDRYSEITTQWGVVPALSKKIPTFTIG</sequence>
<name>A0A6J6VUC6_9ZZZZ</name>
<evidence type="ECO:0000313" key="2">
    <source>
        <dbReference type="EMBL" id="CAB4774137.1"/>
    </source>
</evidence>
<dbReference type="AlphaFoldDB" id="A0A6J6VUC6"/>
<dbReference type="Pfam" id="PF13679">
    <property type="entry name" value="Methyltransf_32"/>
    <property type="match status" value="1"/>
</dbReference>
<gene>
    <name evidence="2" type="ORF">UFOPK2918_00462</name>
</gene>
<dbReference type="EMBL" id="CAEZZT010000021">
    <property type="protein sequence ID" value="CAB4774137.1"/>
    <property type="molecule type" value="Genomic_DNA"/>
</dbReference>
<dbReference type="InterPro" id="IPR025714">
    <property type="entry name" value="Methyltranfer_dom"/>
</dbReference>
<protein>
    <submittedName>
        <fullName evidence="2">Unannotated protein</fullName>
    </submittedName>
</protein>
<dbReference type="PANTHER" id="PTHR13369:SF3">
    <property type="entry name" value="METHYLTRANSFERASE DOMAIN-CONTAINING PROTEIN"/>
    <property type="match status" value="1"/>
</dbReference>
<evidence type="ECO:0000259" key="1">
    <source>
        <dbReference type="Pfam" id="PF13679"/>
    </source>
</evidence>
<proteinExistence type="predicted"/>
<feature type="domain" description="Methyltransferase" evidence="1">
    <location>
        <begin position="2"/>
        <end position="83"/>
    </location>
</feature>
<accession>A0A6J6VUC6</accession>